<dbReference type="EMBL" id="LAZR01006927">
    <property type="protein sequence ID" value="KKM88678.1"/>
    <property type="molecule type" value="Genomic_DNA"/>
</dbReference>
<gene>
    <name evidence="1" type="ORF">LCGC14_1256490</name>
</gene>
<comment type="caution">
    <text evidence="1">The sequence shown here is derived from an EMBL/GenBank/DDBJ whole genome shotgun (WGS) entry which is preliminary data.</text>
</comment>
<dbReference type="AlphaFoldDB" id="A0A0F9L4S2"/>
<evidence type="ECO:0000313" key="1">
    <source>
        <dbReference type="EMBL" id="KKM88678.1"/>
    </source>
</evidence>
<proteinExistence type="predicted"/>
<accession>A0A0F9L4S2</accession>
<reference evidence="1" key="1">
    <citation type="journal article" date="2015" name="Nature">
        <title>Complex archaea that bridge the gap between prokaryotes and eukaryotes.</title>
        <authorList>
            <person name="Spang A."/>
            <person name="Saw J.H."/>
            <person name="Jorgensen S.L."/>
            <person name="Zaremba-Niedzwiedzka K."/>
            <person name="Martijn J."/>
            <person name="Lind A.E."/>
            <person name="van Eijk R."/>
            <person name="Schleper C."/>
            <person name="Guy L."/>
            <person name="Ettema T.J."/>
        </authorList>
    </citation>
    <scope>NUCLEOTIDE SEQUENCE</scope>
</reference>
<organism evidence="1">
    <name type="scientific">marine sediment metagenome</name>
    <dbReference type="NCBI Taxonomy" id="412755"/>
    <lineage>
        <taxon>unclassified sequences</taxon>
        <taxon>metagenomes</taxon>
        <taxon>ecological metagenomes</taxon>
    </lineage>
</organism>
<sequence length="45" mass="5173">MATTATVTTMYPMALRTGYMVSPFYFLEVCLSSLHWLTHHEHLPS</sequence>
<name>A0A0F9L4S2_9ZZZZ</name>
<protein>
    <submittedName>
        <fullName evidence="1">Uncharacterized protein</fullName>
    </submittedName>
</protein>